<proteinExistence type="predicted"/>
<keyword evidence="2" id="KW-1185">Reference proteome</keyword>
<reference evidence="1 2" key="1">
    <citation type="submission" date="2024-04" db="EMBL/GenBank/DDBJ databases">
        <title>Phyllosticta paracitricarpa is synonymous to the EU quarantine fungus P. citricarpa based on phylogenomic analyses.</title>
        <authorList>
            <consortium name="Lawrence Berkeley National Laboratory"/>
            <person name="Van Ingen-Buijs V.A."/>
            <person name="Van Westerhoven A.C."/>
            <person name="Haridas S."/>
            <person name="Skiadas P."/>
            <person name="Martin F."/>
            <person name="Groenewald J.Z."/>
            <person name="Crous P.W."/>
            <person name="Seidl M.F."/>
        </authorList>
    </citation>
    <scope>NUCLEOTIDE SEQUENCE [LARGE SCALE GENOMIC DNA]</scope>
    <source>
        <strain evidence="1 2">CBS 123374</strain>
    </source>
</reference>
<organism evidence="1 2">
    <name type="scientific">Phyllosticta capitalensis</name>
    <dbReference type="NCBI Taxonomy" id="121624"/>
    <lineage>
        <taxon>Eukaryota</taxon>
        <taxon>Fungi</taxon>
        <taxon>Dikarya</taxon>
        <taxon>Ascomycota</taxon>
        <taxon>Pezizomycotina</taxon>
        <taxon>Dothideomycetes</taxon>
        <taxon>Dothideomycetes incertae sedis</taxon>
        <taxon>Botryosphaeriales</taxon>
        <taxon>Phyllostictaceae</taxon>
        <taxon>Phyllosticta</taxon>
    </lineage>
</organism>
<dbReference type="Proteomes" id="UP001492380">
    <property type="component" value="Unassembled WGS sequence"/>
</dbReference>
<evidence type="ECO:0000313" key="2">
    <source>
        <dbReference type="Proteomes" id="UP001492380"/>
    </source>
</evidence>
<dbReference type="EMBL" id="JBBWRZ010000015">
    <property type="protein sequence ID" value="KAK8222772.1"/>
    <property type="molecule type" value="Genomic_DNA"/>
</dbReference>
<evidence type="ECO:0000313" key="1">
    <source>
        <dbReference type="EMBL" id="KAK8222772.1"/>
    </source>
</evidence>
<gene>
    <name evidence="1" type="ORF">HDK90DRAFT_545286</name>
</gene>
<comment type="caution">
    <text evidence="1">The sequence shown here is derived from an EMBL/GenBank/DDBJ whole genome shotgun (WGS) entry which is preliminary data.</text>
</comment>
<sequence length="354" mass="40304">MSSSLIPRGFSIQAILSFISSAIRPQADPSPSMSSGTSSTEKSLRKTFLGFEDIWHLVMENLSYHDLLSASEALPIVNRLLDQHKARRQQVFLEPAGPAVASLSFHPDLILNDEVGRRFHRVTVFASPAVINLMQEEVERINIQIDNDMEWLDNIDPDDKEDHSWDIQLSGRSQQLLRETQLFSYQARIDPSCVKPELENQKSQELQLHPEIFKTAIAKDGQYRELQFDRDGFTLLNGKIEDLEGLYLYWQKSLLTQPPTSSVEIRYQISHVTFVGAVSGRKYALIRRSYHKAHVINCEGVRLRDLQSLLLGALKEESRSFRVAMLLDQIQVTVTNLILTGTPTTALREAMRED</sequence>
<name>A0ABR1YA52_9PEZI</name>
<protein>
    <submittedName>
        <fullName evidence="1">Uncharacterized protein</fullName>
    </submittedName>
</protein>
<accession>A0ABR1YA52</accession>